<dbReference type="Proteomes" id="UP000242999">
    <property type="component" value="Unassembled WGS sequence"/>
</dbReference>
<sequence>MVRPYQKPYLLFLMILVSVGFRCQLIWAADRVYGPQDQIPVLMLETDINQQDIYPLQPAYYHFRVLYSVRISEPKLDRLQVLHADVLSLGEGQEFFLERQGQRYRVAQWAFAVVPQIDAPDNTAIPERMFSGRYFLNQGFSGDEFVLVSSAYPLKLKAIPESFPKGYPWLPATSLTIRGFWPQSLQEWRVGEPRQWEISLDATGQLAENLPFINGDLEGFRVYRQPSRFENYPLAQSMQSIRKELLTLVPEHSGVFWLPQIRIPWWDLQTHTLRWSELAAQQVKILPALDQETGSSTTEAVNNPLPSLATEQASQVWVQQTRKTYLLYLFWYMIAPLPSVLLWWYRGKIFTKRPWHPLYPRLDQQKNH</sequence>
<dbReference type="EMBL" id="FNYH01000008">
    <property type="protein sequence ID" value="SEI72825.1"/>
    <property type="molecule type" value="Genomic_DNA"/>
</dbReference>
<name>A0A1H6T9B9_9GAMM</name>
<dbReference type="PANTHER" id="PTHR40940">
    <property type="entry name" value="PROTEIN BATD-RELATED"/>
    <property type="match status" value="1"/>
</dbReference>
<feature type="transmembrane region" description="Helical" evidence="1">
    <location>
        <begin position="325"/>
        <end position="345"/>
    </location>
</feature>
<evidence type="ECO:0000313" key="3">
    <source>
        <dbReference type="Proteomes" id="UP000242999"/>
    </source>
</evidence>
<dbReference type="PANTHER" id="PTHR40940:SF1">
    <property type="entry name" value="PROTEIN BATD"/>
    <property type="match status" value="1"/>
</dbReference>
<reference evidence="3" key="1">
    <citation type="submission" date="2016-10" db="EMBL/GenBank/DDBJ databases">
        <authorList>
            <person name="Varghese N."/>
            <person name="Submissions S."/>
        </authorList>
    </citation>
    <scope>NUCLEOTIDE SEQUENCE [LARGE SCALE GENOMIC DNA]</scope>
    <source>
        <strain evidence="3">DSM 7165</strain>
    </source>
</reference>
<evidence type="ECO:0000256" key="1">
    <source>
        <dbReference type="SAM" id="Phobius"/>
    </source>
</evidence>
<dbReference type="OrthoDB" id="5293418at2"/>
<protein>
    <submittedName>
        <fullName evidence="2">Oxygen tolerance</fullName>
    </submittedName>
</protein>
<keyword evidence="1" id="KW-0472">Membrane</keyword>
<dbReference type="STRING" id="64971.SAMN05421831_108139"/>
<dbReference type="AlphaFoldDB" id="A0A1H6T9B9"/>
<evidence type="ECO:0000313" key="2">
    <source>
        <dbReference type="EMBL" id="SEI72825.1"/>
    </source>
</evidence>
<keyword evidence="3" id="KW-1185">Reference proteome</keyword>
<keyword evidence="1" id="KW-1133">Transmembrane helix</keyword>
<dbReference type="InterPro" id="IPR025738">
    <property type="entry name" value="BatD"/>
</dbReference>
<keyword evidence="1" id="KW-0812">Transmembrane</keyword>
<accession>A0A1H6T9B9</accession>
<organism evidence="2 3">
    <name type="scientific">Allopseudospirillum japonicum</name>
    <dbReference type="NCBI Taxonomy" id="64971"/>
    <lineage>
        <taxon>Bacteria</taxon>
        <taxon>Pseudomonadati</taxon>
        <taxon>Pseudomonadota</taxon>
        <taxon>Gammaproteobacteria</taxon>
        <taxon>Oceanospirillales</taxon>
        <taxon>Oceanospirillaceae</taxon>
        <taxon>Allopseudospirillum</taxon>
    </lineage>
</organism>
<proteinExistence type="predicted"/>
<gene>
    <name evidence="2" type="ORF">SAMN05421831_108139</name>
</gene>